<dbReference type="InterPro" id="IPR029466">
    <property type="entry name" value="NAM-associated_C"/>
</dbReference>
<protein>
    <recommendedName>
        <fullName evidence="2">No apical meristem-associated C-terminal domain-containing protein</fullName>
    </recommendedName>
</protein>
<feature type="region of interest" description="Disordered" evidence="1">
    <location>
        <begin position="18"/>
        <end position="71"/>
    </location>
</feature>
<dbReference type="VEuPathDB" id="FungiDB:MELLADRAFT_73224"/>
<evidence type="ECO:0000259" key="2">
    <source>
        <dbReference type="Pfam" id="PF14303"/>
    </source>
</evidence>
<dbReference type="AlphaFoldDB" id="F4S529"/>
<evidence type="ECO:0000313" key="4">
    <source>
        <dbReference type="Proteomes" id="UP000001072"/>
    </source>
</evidence>
<dbReference type="Pfam" id="PF14303">
    <property type="entry name" value="NAM-associated"/>
    <property type="match status" value="1"/>
</dbReference>
<evidence type="ECO:0000313" key="3">
    <source>
        <dbReference type="EMBL" id="EGG00247.1"/>
    </source>
</evidence>
<dbReference type="RefSeq" id="XP_007416446.1">
    <property type="nucleotide sequence ID" value="XM_007416384.1"/>
</dbReference>
<dbReference type="InParanoid" id="F4S529"/>
<reference evidence="4" key="1">
    <citation type="journal article" date="2011" name="Proc. Natl. Acad. Sci. U.S.A.">
        <title>Obligate biotrophy features unraveled by the genomic analysis of rust fungi.</title>
        <authorList>
            <person name="Duplessis S."/>
            <person name="Cuomo C.A."/>
            <person name="Lin Y.-C."/>
            <person name="Aerts A."/>
            <person name="Tisserant E."/>
            <person name="Veneault-Fourrey C."/>
            <person name="Joly D.L."/>
            <person name="Hacquard S."/>
            <person name="Amselem J."/>
            <person name="Cantarel B.L."/>
            <person name="Chiu R."/>
            <person name="Coutinho P.M."/>
            <person name="Feau N."/>
            <person name="Field M."/>
            <person name="Frey P."/>
            <person name="Gelhaye E."/>
            <person name="Goldberg J."/>
            <person name="Grabherr M.G."/>
            <person name="Kodira C.D."/>
            <person name="Kohler A."/>
            <person name="Kuees U."/>
            <person name="Lindquist E.A."/>
            <person name="Lucas S.M."/>
            <person name="Mago R."/>
            <person name="Mauceli E."/>
            <person name="Morin E."/>
            <person name="Murat C."/>
            <person name="Pangilinan J.L."/>
            <person name="Park R."/>
            <person name="Pearson M."/>
            <person name="Quesneville H."/>
            <person name="Rouhier N."/>
            <person name="Sakthikumar S."/>
            <person name="Salamov A.A."/>
            <person name="Schmutz J."/>
            <person name="Selles B."/>
            <person name="Shapiro H."/>
            <person name="Tanguay P."/>
            <person name="Tuskan G.A."/>
            <person name="Henrissat B."/>
            <person name="Van de Peer Y."/>
            <person name="Rouze P."/>
            <person name="Ellis J.G."/>
            <person name="Dodds P.N."/>
            <person name="Schein J.E."/>
            <person name="Zhong S."/>
            <person name="Hamelin R.C."/>
            <person name="Grigoriev I.V."/>
            <person name="Szabo L.J."/>
            <person name="Martin F."/>
        </authorList>
    </citation>
    <scope>NUCLEOTIDE SEQUENCE [LARGE SCALE GENOMIC DNA]</scope>
    <source>
        <strain evidence="4">98AG31 / pathotype 3-4-7</strain>
    </source>
</reference>
<sequence>MSSYNFIKNAPKWQENPAYLEHTGNGNSVGSDLDGVDLASDLDALPRMDRPTGNKSAKRGAGKSGLSEEIAPKMLANSSEVALSSRELANQGKEAQATLHKMLDYSILSTNLSSNDEEVRAEFEAERANIICKQRARRAAELGQS</sequence>
<dbReference type="EMBL" id="GL883149">
    <property type="protein sequence ID" value="EGG00247.1"/>
    <property type="molecule type" value="Genomic_DNA"/>
</dbReference>
<gene>
    <name evidence="3" type="ORF">MELLADRAFT_73224</name>
</gene>
<feature type="domain" description="No apical meristem-associated C-terminal" evidence="2">
    <location>
        <begin position="2"/>
        <end position="130"/>
    </location>
</feature>
<proteinExistence type="predicted"/>
<organism evidence="4">
    <name type="scientific">Melampsora larici-populina (strain 98AG31 / pathotype 3-4-7)</name>
    <name type="common">Poplar leaf rust fungus</name>
    <dbReference type="NCBI Taxonomy" id="747676"/>
    <lineage>
        <taxon>Eukaryota</taxon>
        <taxon>Fungi</taxon>
        <taxon>Dikarya</taxon>
        <taxon>Basidiomycota</taxon>
        <taxon>Pucciniomycotina</taxon>
        <taxon>Pucciniomycetes</taxon>
        <taxon>Pucciniales</taxon>
        <taxon>Melampsoraceae</taxon>
        <taxon>Melampsora</taxon>
    </lineage>
</organism>
<accession>F4S529</accession>
<dbReference type="HOGENOM" id="CLU_1787249_0_0_1"/>
<evidence type="ECO:0000256" key="1">
    <source>
        <dbReference type="SAM" id="MobiDB-lite"/>
    </source>
</evidence>
<dbReference type="Proteomes" id="UP000001072">
    <property type="component" value="Unassembled WGS sequence"/>
</dbReference>
<dbReference type="GeneID" id="18932324"/>
<keyword evidence="4" id="KW-1185">Reference proteome</keyword>
<dbReference type="KEGG" id="mlr:MELLADRAFT_73224"/>
<name>F4S529_MELLP</name>